<sequence>MHDVFVMYNHPTDPEAFDAHYRSTHIPLVHELPLLKEFTWGHVHRDEHDSGYYLVARLTYESADAAAESMASEAGKKSVEDLANFASKGVTVLNVTRGNA</sequence>
<dbReference type="SUPFAM" id="SSF54909">
    <property type="entry name" value="Dimeric alpha+beta barrel"/>
    <property type="match status" value="1"/>
</dbReference>
<dbReference type="EMBL" id="AP023287">
    <property type="protein sequence ID" value="BCI51351.1"/>
    <property type="molecule type" value="Genomic_DNA"/>
</dbReference>
<protein>
    <submittedName>
        <fullName evidence="2">Ethyl tert-butyl ether degradation protein EthD</fullName>
    </submittedName>
</protein>
<dbReference type="GO" id="GO:0016491">
    <property type="term" value="F:oxidoreductase activity"/>
    <property type="evidence" value="ECO:0007669"/>
    <property type="project" value="InterPro"/>
</dbReference>
<accession>A0A6S6P1F4</accession>
<dbReference type="PANTHER" id="PTHR40260">
    <property type="entry name" value="BLR8190 PROTEIN"/>
    <property type="match status" value="1"/>
</dbReference>
<dbReference type="PANTHER" id="PTHR40260:SF2">
    <property type="entry name" value="BLR8190 PROTEIN"/>
    <property type="match status" value="1"/>
</dbReference>
<dbReference type="AlphaFoldDB" id="A0A6S6P1F4"/>
<feature type="domain" description="EthD" evidence="1">
    <location>
        <begin position="10"/>
        <end position="88"/>
    </location>
</feature>
<dbReference type="InterPro" id="IPR009799">
    <property type="entry name" value="EthD_dom"/>
</dbReference>
<dbReference type="NCBIfam" id="TIGR02118">
    <property type="entry name" value="EthD family reductase"/>
    <property type="match status" value="1"/>
</dbReference>
<dbReference type="Gene3D" id="3.30.70.100">
    <property type="match status" value="1"/>
</dbReference>
<dbReference type="RefSeq" id="WP_185294330.1">
    <property type="nucleotide sequence ID" value="NZ_AP023287.1"/>
</dbReference>
<dbReference type="InterPro" id="IPR011008">
    <property type="entry name" value="Dimeric_a/b-barrel"/>
</dbReference>
<evidence type="ECO:0000313" key="3">
    <source>
        <dbReference type="Proteomes" id="UP000515734"/>
    </source>
</evidence>
<reference evidence="2 3" key="1">
    <citation type="submission" date="2020-07" db="EMBL/GenBank/DDBJ databases">
        <title>Complete genome sequence of Mycolicibacterium litorale like strain isolated from cardiac implantable electronic device infection.</title>
        <authorList>
            <person name="Fukano H."/>
            <person name="Miyama H."/>
            <person name="Hoshino Y."/>
        </authorList>
    </citation>
    <scope>NUCLEOTIDE SEQUENCE [LARGE SCALE GENOMIC DNA]</scope>
    <source>
        <strain evidence="2 3">NIIDNTM18</strain>
    </source>
</reference>
<name>A0A6S6P1F4_9MYCO</name>
<proteinExistence type="predicted"/>
<gene>
    <name evidence="2" type="ORF">NIIDNTM18_06290</name>
</gene>
<evidence type="ECO:0000259" key="1">
    <source>
        <dbReference type="Pfam" id="PF07110"/>
    </source>
</evidence>
<dbReference type="Pfam" id="PF07110">
    <property type="entry name" value="EthD"/>
    <property type="match status" value="1"/>
</dbReference>
<organism evidence="2 3">
    <name type="scientific">Mycolicibacterium litorale</name>
    <dbReference type="NCBI Taxonomy" id="758802"/>
    <lineage>
        <taxon>Bacteria</taxon>
        <taxon>Bacillati</taxon>
        <taxon>Actinomycetota</taxon>
        <taxon>Actinomycetes</taxon>
        <taxon>Mycobacteriales</taxon>
        <taxon>Mycobacteriaceae</taxon>
        <taxon>Mycolicibacterium</taxon>
    </lineage>
</organism>
<evidence type="ECO:0000313" key="2">
    <source>
        <dbReference type="EMBL" id="BCI51351.1"/>
    </source>
</evidence>
<dbReference type="Proteomes" id="UP000515734">
    <property type="component" value="Chromosome"/>
</dbReference>